<feature type="coiled-coil region" evidence="18">
    <location>
        <begin position="338"/>
        <end position="365"/>
    </location>
</feature>
<keyword evidence="10" id="KW-0547">Nucleotide-binding</keyword>
<keyword evidence="15" id="KW-0411">Iron-sulfur</keyword>
<evidence type="ECO:0000256" key="4">
    <source>
        <dbReference type="ARBA" id="ARBA00012438"/>
    </source>
</evidence>
<dbReference type="SMART" id="SM00387">
    <property type="entry name" value="HATPase_c"/>
    <property type="match status" value="1"/>
</dbReference>
<keyword evidence="11" id="KW-0418">Kinase</keyword>
<dbReference type="SUPFAM" id="SSF55781">
    <property type="entry name" value="GAF domain-like"/>
    <property type="match status" value="2"/>
</dbReference>
<dbReference type="AlphaFoldDB" id="A0A972GM01"/>
<comment type="catalytic activity">
    <reaction evidence="1">
        <text>ATP + protein L-histidine = ADP + protein N-phospho-L-histidine.</text>
        <dbReference type="EC" id="2.7.13.3"/>
    </reaction>
</comment>
<accession>A0A972GM01</accession>
<reference evidence="20" key="1">
    <citation type="submission" date="2019-10" db="EMBL/GenBank/DDBJ databases">
        <title>Description of Paenibacillus glebae sp. nov.</title>
        <authorList>
            <person name="Carlier A."/>
            <person name="Qi S."/>
        </authorList>
    </citation>
    <scope>NUCLEOTIDE SEQUENCE</scope>
    <source>
        <strain evidence="20">LMG 31456</strain>
    </source>
</reference>
<dbReference type="InterPro" id="IPR004358">
    <property type="entry name" value="Sig_transdc_His_kin-like_C"/>
</dbReference>
<evidence type="ECO:0000256" key="17">
    <source>
        <dbReference type="ARBA" id="ARBA00030800"/>
    </source>
</evidence>
<evidence type="ECO:0000313" key="20">
    <source>
        <dbReference type="EMBL" id="NOU92728.1"/>
    </source>
</evidence>
<dbReference type="InterPro" id="IPR011712">
    <property type="entry name" value="Sig_transdc_His_kin_sub3_dim/P"/>
</dbReference>
<gene>
    <name evidence="20" type="ORF">GC093_05725</name>
</gene>
<evidence type="ECO:0000256" key="18">
    <source>
        <dbReference type="SAM" id="Coils"/>
    </source>
</evidence>
<dbReference type="Proteomes" id="UP000641588">
    <property type="component" value="Unassembled WGS sequence"/>
</dbReference>
<dbReference type="Gene3D" id="3.30.450.40">
    <property type="match status" value="2"/>
</dbReference>
<dbReference type="GO" id="GO:0005524">
    <property type="term" value="F:ATP binding"/>
    <property type="evidence" value="ECO:0007669"/>
    <property type="project" value="UniProtKB-KW"/>
</dbReference>
<keyword evidence="7" id="KW-0963">Cytoplasm</keyword>
<keyword evidence="8" id="KW-0808">Transferase</keyword>
<comment type="caution">
    <text evidence="20">The sequence shown here is derived from an EMBL/GenBank/DDBJ whole genome shotgun (WGS) entry which is preliminary data.</text>
</comment>
<dbReference type="Gene3D" id="3.30.565.10">
    <property type="entry name" value="Histidine kinase-like ATPase, C-terminal domain"/>
    <property type="match status" value="1"/>
</dbReference>
<dbReference type="GO" id="GO:0046983">
    <property type="term" value="F:protein dimerization activity"/>
    <property type="evidence" value="ECO:0007669"/>
    <property type="project" value="InterPro"/>
</dbReference>
<keyword evidence="13" id="KW-0408">Iron</keyword>
<comment type="cofactor">
    <cofactor evidence="2">
        <name>[4Fe-4S] cluster</name>
        <dbReference type="ChEBI" id="CHEBI:49883"/>
    </cofactor>
</comment>
<dbReference type="EMBL" id="WHOD01000022">
    <property type="protein sequence ID" value="NOU92728.1"/>
    <property type="molecule type" value="Genomic_DNA"/>
</dbReference>
<dbReference type="PRINTS" id="PR00344">
    <property type="entry name" value="BCTRLSENSOR"/>
</dbReference>
<dbReference type="GO" id="GO:0046872">
    <property type="term" value="F:metal ion binding"/>
    <property type="evidence" value="ECO:0007669"/>
    <property type="project" value="UniProtKB-KW"/>
</dbReference>
<keyword evidence="12" id="KW-0067">ATP-binding</keyword>
<keyword evidence="14" id="KW-0902">Two-component regulatory system</keyword>
<dbReference type="SMART" id="SM00065">
    <property type="entry name" value="GAF"/>
    <property type="match status" value="2"/>
</dbReference>
<keyword evidence="6" id="KW-0004">4Fe-4S</keyword>
<dbReference type="Gene3D" id="1.20.5.1930">
    <property type="match status" value="1"/>
</dbReference>
<dbReference type="InterPro" id="IPR029016">
    <property type="entry name" value="GAF-like_dom_sf"/>
</dbReference>
<dbReference type="PANTHER" id="PTHR24421">
    <property type="entry name" value="NITRATE/NITRITE SENSOR PROTEIN NARX-RELATED"/>
    <property type="match status" value="1"/>
</dbReference>
<keyword evidence="21" id="KW-1185">Reference proteome</keyword>
<evidence type="ECO:0000256" key="14">
    <source>
        <dbReference type="ARBA" id="ARBA00023012"/>
    </source>
</evidence>
<evidence type="ECO:0000256" key="2">
    <source>
        <dbReference type="ARBA" id="ARBA00001966"/>
    </source>
</evidence>
<evidence type="ECO:0000256" key="11">
    <source>
        <dbReference type="ARBA" id="ARBA00022777"/>
    </source>
</evidence>
<dbReference type="InterPro" id="IPR005467">
    <property type="entry name" value="His_kinase_dom"/>
</dbReference>
<protein>
    <recommendedName>
        <fullName evidence="5">Oxygen sensor histidine kinase NreB</fullName>
        <ecNumber evidence="4">2.7.13.3</ecNumber>
    </recommendedName>
    <alternativeName>
        <fullName evidence="17">Nitrogen regulation protein B</fullName>
    </alternativeName>
</protein>
<evidence type="ECO:0000256" key="8">
    <source>
        <dbReference type="ARBA" id="ARBA00022679"/>
    </source>
</evidence>
<evidence type="ECO:0000256" key="6">
    <source>
        <dbReference type="ARBA" id="ARBA00022485"/>
    </source>
</evidence>
<dbReference type="RefSeq" id="WP_171650931.1">
    <property type="nucleotide sequence ID" value="NZ_WHOD01000022.1"/>
</dbReference>
<dbReference type="EC" id="2.7.13.3" evidence="4"/>
<dbReference type="GO" id="GO:0016020">
    <property type="term" value="C:membrane"/>
    <property type="evidence" value="ECO:0007669"/>
    <property type="project" value="InterPro"/>
</dbReference>
<dbReference type="Pfam" id="PF13185">
    <property type="entry name" value="GAF_2"/>
    <property type="match status" value="1"/>
</dbReference>
<dbReference type="InterPro" id="IPR003594">
    <property type="entry name" value="HATPase_dom"/>
</dbReference>
<evidence type="ECO:0000256" key="5">
    <source>
        <dbReference type="ARBA" id="ARBA00017322"/>
    </source>
</evidence>
<evidence type="ECO:0000313" key="21">
    <source>
        <dbReference type="Proteomes" id="UP000641588"/>
    </source>
</evidence>
<dbReference type="SUPFAM" id="SSF55874">
    <property type="entry name" value="ATPase domain of HSP90 chaperone/DNA topoisomerase II/histidine kinase"/>
    <property type="match status" value="1"/>
</dbReference>
<dbReference type="Pfam" id="PF07730">
    <property type="entry name" value="HisKA_3"/>
    <property type="match status" value="1"/>
</dbReference>
<dbReference type="CDD" id="cd16917">
    <property type="entry name" value="HATPase_UhpB-NarQ-NarX-like"/>
    <property type="match status" value="1"/>
</dbReference>
<feature type="domain" description="Histidine kinase" evidence="19">
    <location>
        <begin position="360"/>
        <end position="551"/>
    </location>
</feature>
<proteinExistence type="predicted"/>
<dbReference type="PROSITE" id="PS50109">
    <property type="entry name" value="HIS_KIN"/>
    <property type="match status" value="1"/>
</dbReference>
<dbReference type="GO" id="GO:0051539">
    <property type="term" value="F:4 iron, 4 sulfur cluster binding"/>
    <property type="evidence" value="ECO:0007669"/>
    <property type="project" value="UniProtKB-KW"/>
</dbReference>
<dbReference type="GO" id="GO:0000155">
    <property type="term" value="F:phosphorelay sensor kinase activity"/>
    <property type="evidence" value="ECO:0007669"/>
    <property type="project" value="InterPro"/>
</dbReference>
<dbReference type="InterPro" id="IPR003018">
    <property type="entry name" value="GAF"/>
</dbReference>
<evidence type="ECO:0000256" key="12">
    <source>
        <dbReference type="ARBA" id="ARBA00022840"/>
    </source>
</evidence>
<dbReference type="GO" id="GO:0005737">
    <property type="term" value="C:cytoplasm"/>
    <property type="evidence" value="ECO:0007669"/>
    <property type="project" value="UniProtKB-SubCell"/>
</dbReference>
<dbReference type="InterPro" id="IPR036890">
    <property type="entry name" value="HATPase_C_sf"/>
</dbReference>
<dbReference type="Pfam" id="PF02518">
    <property type="entry name" value="HATPase_c"/>
    <property type="match status" value="1"/>
</dbReference>
<comment type="subcellular location">
    <subcellularLocation>
        <location evidence="3">Cytoplasm</location>
    </subcellularLocation>
</comment>
<comment type="function">
    <text evidence="16">Member of the two-component regulatory system NreB/NreC involved in the control of dissimilatory nitrate/nitrite reduction in response to oxygen. NreB functions as a direct oxygen sensor histidine kinase which is autophosphorylated, in the absence of oxygen, probably at the conserved histidine residue, and transfers its phosphate group probably to a conserved aspartate residue of NreC. NreB/NreC activates the expression of the nitrate (narGHJI) and nitrite (nir) reductase operons, as well as the putative nitrate transporter gene narT.</text>
</comment>
<name>A0A972GM01_9BACL</name>
<keyword evidence="18" id="KW-0175">Coiled coil</keyword>
<evidence type="ECO:0000256" key="10">
    <source>
        <dbReference type="ARBA" id="ARBA00022741"/>
    </source>
</evidence>
<dbReference type="PANTHER" id="PTHR24421:SF40">
    <property type="entry name" value="SENSOR HISTIDINE KINASE YHCY"/>
    <property type="match status" value="1"/>
</dbReference>
<evidence type="ECO:0000259" key="19">
    <source>
        <dbReference type="PROSITE" id="PS50109"/>
    </source>
</evidence>
<evidence type="ECO:0000256" key="9">
    <source>
        <dbReference type="ARBA" id="ARBA00022723"/>
    </source>
</evidence>
<organism evidence="20 21">
    <name type="scientific">Paenibacillus foliorum</name>
    <dbReference type="NCBI Taxonomy" id="2654974"/>
    <lineage>
        <taxon>Bacteria</taxon>
        <taxon>Bacillati</taxon>
        <taxon>Bacillota</taxon>
        <taxon>Bacilli</taxon>
        <taxon>Bacillales</taxon>
        <taxon>Paenibacillaceae</taxon>
        <taxon>Paenibacillus</taxon>
    </lineage>
</organism>
<evidence type="ECO:0000256" key="1">
    <source>
        <dbReference type="ARBA" id="ARBA00000085"/>
    </source>
</evidence>
<evidence type="ECO:0000256" key="16">
    <source>
        <dbReference type="ARBA" id="ARBA00024827"/>
    </source>
</evidence>
<evidence type="ECO:0000256" key="13">
    <source>
        <dbReference type="ARBA" id="ARBA00023004"/>
    </source>
</evidence>
<evidence type="ECO:0000256" key="15">
    <source>
        <dbReference type="ARBA" id="ARBA00023014"/>
    </source>
</evidence>
<evidence type="ECO:0000256" key="7">
    <source>
        <dbReference type="ARBA" id="ARBA00022490"/>
    </source>
</evidence>
<keyword evidence="9" id="KW-0479">Metal-binding</keyword>
<dbReference type="InterPro" id="IPR050482">
    <property type="entry name" value="Sensor_HK_TwoCompSys"/>
</dbReference>
<sequence>MAMDPRMQELITLKTIAETLNQSNDLTLMLDIVLDKLLKLTGLTVGWIFLVDEHMEYECVADRYLPPALLHDDKHPMQCGSCWCLDRYRNGRLNNAVNILNCKRLENAVKFQWGDTLGITHHATVPLYSGDRQFGVLNVAAPGKTHFEEEELALLQAVAFQIGSAIERMHLYAAEQHRADLFTRLGEFSSALAAIKNAGKTPVQLMEYALTLVGVHFDWPITAWIEPVGSDLVLRSVSTKDGMISPDAPFPPTAQYWLKEVAGERSFTMVRSTDIAKLAGCHELHGALQSLSTAIVAPLPFCSSTMAGVLLIGCHKHGTRLHLFDGEVLEAVTEHIAVALESAQLEEKRRELARLEERNRLARDLHDSVCQILFSLSMTAKGVESLLNHDSNAVLSSIRDMQSLSQHALKEMRGLIMQLRPAGLETGLITALKAYGEKLNMRINTQITGVLDLPRAVEEALWRIGQEALNNVCKHAGTHQAEIALQLTAREVVLSITDNGLGISKKRRKQSTSTSLGLSTMQERAEALGGQLTITSVYRNGTTIKAVIPLR</sequence>
<evidence type="ECO:0000256" key="3">
    <source>
        <dbReference type="ARBA" id="ARBA00004496"/>
    </source>
</evidence>